<dbReference type="SUPFAM" id="SSF89392">
    <property type="entry name" value="Prokaryotic lipoproteins and lipoprotein localization factors"/>
    <property type="match status" value="1"/>
</dbReference>
<sequence length="201" mass="21376">MGMSLLAPTWAQAAPLALTPADKTLVAKVETYLNAQKGLTANFLQVSADGATRTGKAWLQRPGKMRFVYDPPDPQLLVAGFGLLVYHDPALNQTTTIPLSSTPLSILLAPHVNLESAGVYITAINRQPGQVDISLARTHKEAAGSLTLSFSTDPLELRAWVVTDAQGKQTSVHLYDIAPAGPFPNSLFQYNQPSAPSTVGG</sequence>
<dbReference type="InterPro" id="IPR029046">
    <property type="entry name" value="LolA/LolB/LppX"/>
</dbReference>
<dbReference type="CDD" id="cd16325">
    <property type="entry name" value="LolA"/>
    <property type="match status" value="1"/>
</dbReference>
<keyword evidence="3" id="KW-1185">Reference proteome</keyword>
<dbReference type="Proteomes" id="UP000032668">
    <property type="component" value="Unassembled WGS sequence"/>
</dbReference>
<keyword evidence="2" id="KW-0449">Lipoprotein</keyword>
<reference evidence="2 3" key="1">
    <citation type="submission" date="2012-11" db="EMBL/GenBank/DDBJ databases">
        <title>Whole genome sequence of Acidocella aminolytica 101 = DSM 11237.</title>
        <authorList>
            <person name="Azuma Y."/>
            <person name="Higashiura N."/>
            <person name="Hirakawa H."/>
            <person name="Matsushita K."/>
        </authorList>
    </citation>
    <scope>NUCLEOTIDE SEQUENCE [LARGE SCALE GENOMIC DNA]</scope>
    <source>
        <strain evidence="3">101 / DSM 11237</strain>
    </source>
</reference>
<protein>
    <submittedName>
        <fullName evidence="2">Outer membrane lipoprotein carrier protein LolA</fullName>
    </submittedName>
</protein>
<organism evidence="2 3">
    <name type="scientific">Acidocella aminolytica 101 = DSM 11237</name>
    <dbReference type="NCBI Taxonomy" id="1120923"/>
    <lineage>
        <taxon>Bacteria</taxon>
        <taxon>Pseudomonadati</taxon>
        <taxon>Pseudomonadota</taxon>
        <taxon>Alphaproteobacteria</taxon>
        <taxon>Acetobacterales</taxon>
        <taxon>Acidocellaceae</taxon>
        <taxon>Acidocella</taxon>
    </lineage>
</organism>
<dbReference type="EMBL" id="BANC01000018">
    <property type="protein sequence ID" value="GAN79200.1"/>
    <property type="molecule type" value="Genomic_DNA"/>
</dbReference>
<evidence type="ECO:0000313" key="2">
    <source>
        <dbReference type="EMBL" id="GAN79200.1"/>
    </source>
</evidence>
<keyword evidence="1" id="KW-0732">Signal</keyword>
<dbReference type="Pfam" id="PF03548">
    <property type="entry name" value="LolA"/>
    <property type="match status" value="1"/>
</dbReference>
<dbReference type="PANTHER" id="PTHR35869:SF1">
    <property type="entry name" value="OUTER-MEMBRANE LIPOPROTEIN CARRIER PROTEIN"/>
    <property type="match status" value="1"/>
</dbReference>
<proteinExistence type="predicted"/>
<name>A0A0D6PBR9_9PROT</name>
<gene>
    <name evidence="2" type="ORF">Aam_018_024</name>
</gene>
<comment type="caution">
    <text evidence="2">The sequence shown here is derived from an EMBL/GenBank/DDBJ whole genome shotgun (WGS) entry which is preliminary data.</text>
</comment>
<dbReference type="InterPro" id="IPR004564">
    <property type="entry name" value="OM_lipoprot_carrier_LolA-like"/>
</dbReference>
<dbReference type="Gene3D" id="2.50.20.10">
    <property type="entry name" value="Lipoprotein localisation LolA/LolB/LppX"/>
    <property type="match status" value="1"/>
</dbReference>
<evidence type="ECO:0000313" key="3">
    <source>
        <dbReference type="Proteomes" id="UP000032668"/>
    </source>
</evidence>
<dbReference type="AlphaFoldDB" id="A0A0D6PBR9"/>
<accession>A0A0D6PBR9</accession>
<evidence type="ECO:0000256" key="1">
    <source>
        <dbReference type="ARBA" id="ARBA00022729"/>
    </source>
</evidence>
<dbReference type="STRING" id="1120923.SAMN02746095_01558"/>
<dbReference type="PANTHER" id="PTHR35869">
    <property type="entry name" value="OUTER-MEMBRANE LIPOPROTEIN CARRIER PROTEIN"/>
    <property type="match status" value="1"/>
</dbReference>